<dbReference type="WBParaSite" id="ES5_v2.g16089.t1">
    <property type="protein sequence ID" value="ES5_v2.g16089.t1"/>
    <property type="gene ID" value="ES5_v2.g16089"/>
</dbReference>
<evidence type="ECO:0000313" key="1">
    <source>
        <dbReference type="Proteomes" id="UP000887579"/>
    </source>
</evidence>
<name>A0AC34FFQ3_9BILA</name>
<dbReference type="Proteomes" id="UP000887579">
    <property type="component" value="Unplaced"/>
</dbReference>
<organism evidence="1 2">
    <name type="scientific">Panagrolaimus sp. ES5</name>
    <dbReference type="NCBI Taxonomy" id="591445"/>
    <lineage>
        <taxon>Eukaryota</taxon>
        <taxon>Metazoa</taxon>
        <taxon>Ecdysozoa</taxon>
        <taxon>Nematoda</taxon>
        <taxon>Chromadorea</taxon>
        <taxon>Rhabditida</taxon>
        <taxon>Tylenchina</taxon>
        <taxon>Panagrolaimomorpha</taxon>
        <taxon>Panagrolaimoidea</taxon>
        <taxon>Panagrolaimidae</taxon>
        <taxon>Panagrolaimus</taxon>
    </lineage>
</organism>
<reference evidence="2" key="1">
    <citation type="submission" date="2022-11" db="UniProtKB">
        <authorList>
            <consortium name="WormBaseParasite"/>
        </authorList>
    </citation>
    <scope>IDENTIFICATION</scope>
</reference>
<accession>A0AC34FFQ3</accession>
<evidence type="ECO:0000313" key="2">
    <source>
        <dbReference type="WBParaSite" id="ES5_v2.g16089.t1"/>
    </source>
</evidence>
<proteinExistence type="predicted"/>
<protein>
    <submittedName>
        <fullName evidence="2">Protein kinase domain-containing protein</fullName>
    </submittedName>
</protein>
<sequence length="358" mass="41151">MGSRGSPLRQIQSKSPSPIPIQTFTSQNNTLYTVERTIGRGGYGIVYSVIDQEMNCFALKTSRSSAISLEISVMKEAEEKKCKHFGRIFDEGYSKTLKLSFLVMDLLGPSLSELKLICDGQCFKESTVIRVAMQTLNAIEELHECGYISRDVKPSNFVSSPRSTQKSLIYMIDFGISKRFKDSETNFIFPAKSKCSFRGTARYCSLNNHLRKDQGRKDDIESWIYMCSEFANSKLLWHKMTRLQRQDIYSMKVEIRQEEKMKIFIGNLPQDIFKDIFQKNDLLEFHSKPDYQEIYSLLDKEHEELDASYDDPYDWELINPFSTPAIGSSTSVTSNTATNFQFSENEICATQEFTDKTL</sequence>